<sequence>MMRPTLVSLGLLATTVAAAPFTVPLNETRAAAVTCVSGFYMLAARGSNEDPGEGPLVQITDAVKALVPDSTSVAIDYPAAIYDDGTYPVSVYQGIDDTIEKIQDYVAACGASSRIVLLGYSQGGNVMTDALAGGVLKPDPITEDYRSYIKAVVTFGDPTFTTGQSFDVGTATKSGIFSRGGDSLELLNTYSSVLQMYCQDHDTFCATGSSLDVHYDEVPTFAQAATDFIVSKA</sequence>
<dbReference type="PANTHER" id="PTHR33630">
    <property type="entry name" value="CUTINASE RV1984C-RELATED-RELATED"/>
    <property type="match status" value="1"/>
</dbReference>
<dbReference type="Pfam" id="PF01083">
    <property type="entry name" value="Cutinase"/>
    <property type="match status" value="1"/>
</dbReference>
<organism evidence="4 5">
    <name type="scientific">Xylaria arbuscula</name>
    <dbReference type="NCBI Taxonomy" id="114810"/>
    <lineage>
        <taxon>Eukaryota</taxon>
        <taxon>Fungi</taxon>
        <taxon>Dikarya</taxon>
        <taxon>Ascomycota</taxon>
        <taxon>Pezizomycotina</taxon>
        <taxon>Sordariomycetes</taxon>
        <taxon>Xylariomycetidae</taxon>
        <taxon>Xylariales</taxon>
        <taxon>Xylariaceae</taxon>
        <taxon>Xylaria</taxon>
    </lineage>
</organism>
<evidence type="ECO:0000256" key="1">
    <source>
        <dbReference type="ARBA" id="ARBA00022801"/>
    </source>
</evidence>
<dbReference type="EMBL" id="JANPWZ010000302">
    <property type="protein sequence ID" value="KAJ3577841.1"/>
    <property type="molecule type" value="Genomic_DNA"/>
</dbReference>
<protein>
    <submittedName>
        <fullName evidence="4">Uncharacterized protein</fullName>
    </submittedName>
</protein>
<dbReference type="InterPro" id="IPR029058">
    <property type="entry name" value="AB_hydrolase_fold"/>
</dbReference>
<name>A0A9W8TQU1_9PEZI</name>
<gene>
    <name evidence="4" type="ORF">NPX13_g2724</name>
</gene>
<keyword evidence="5" id="KW-1185">Reference proteome</keyword>
<feature type="signal peptide" evidence="3">
    <location>
        <begin position="1"/>
        <end position="18"/>
    </location>
</feature>
<reference evidence="4" key="1">
    <citation type="submission" date="2022-07" db="EMBL/GenBank/DDBJ databases">
        <title>Genome Sequence of Xylaria arbuscula.</title>
        <authorList>
            <person name="Buettner E."/>
        </authorList>
    </citation>
    <scope>NUCLEOTIDE SEQUENCE</scope>
    <source>
        <strain evidence="4">VT107</strain>
    </source>
</reference>
<feature type="chain" id="PRO_5040995000" evidence="3">
    <location>
        <begin position="19"/>
        <end position="233"/>
    </location>
</feature>
<keyword evidence="1" id="KW-0378">Hydrolase</keyword>
<proteinExistence type="predicted"/>
<evidence type="ECO:0000256" key="3">
    <source>
        <dbReference type="SAM" id="SignalP"/>
    </source>
</evidence>
<evidence type="ECO:0000313" key="5">
    <source>
        <dbReference type="Proteomes" id="UP001148614"/>
    </source>
</evidence>
<dbReference type="SUPFAM" id="SSF53474">
    <property type="entry name" value="alpha/beta-Hydrolases"/>
    <property type="match status" value="1"/>
</dbReference>
<dbReference type="PANTHER" id="PTHR33630:SF9">
    <property type="entry name" value="CUTINASE 4"/>
    <property type="match status" value="1"/>
</dbReference>
<dbReference type="GO" id="GO:0052689">
    <property type="term" value="F:carboxylic ester hydrolase activity"/>
    <property type="evidence" value="ECO:0007669"/>
    <property type="project" value="UniProtKB-ARBA"/>
</dbReference>
<dbReference type="AlphaFoldDB" id="A0A9W8TQU1"/>
<evidence type="ECO:0000256" key="2">
    <source>
        <dbReference type="ARBA" id="ARBA00023157"/>
    </source>
</evidence>
<keyword evidence="2" id="KW-1015">Disulfide bond</keyword>
<keyword evidence="3" id="KW-0732">Signal</keyword>
<dbReference type="Proteomes" id="UP001148614">
    <property type="component" value="Unassembled WGS sequence"/>
</dbReference>
<dbReference type="Gene3D" id="3.40.50.1820">
    <property type="entry name" value="alpha/beta hydrolase"/>
    <property type="match status" value="1"/>
</dbReference>
<evidence type="ECO:0000313" key="4">
    <source>
        <dbReference type="EMBL" id="KAJ3577841.1"/>
    </source>
</evidence>
<dbReference type="SMART" id="SM01110">
    <property type="entry name" value="Cutinase"/>
    <property type="match status" value="1"/>
</dbReference>
<comment type="caution">
    <text evidence="4">The sequence shown here is derived from an EMBL/GenBank/DDBJ whole genome shotgun (WGS) entry which is preliminary data.</text>
</comment>
<accession>A0A9W8TQU1</accession>
<dbReference type="VEuPathDB" id="FungiDB:F4678DRAFT_475348"/>
<dbReference type="InterPro" id="IPR000675">
    <property type="entry name" value="Cutinase/axe"/>
</dbReference>